<evidence type="ECO:0000313" key="8">
    <source>
        <dbReference type="Proteomes" id="UP000015104"/>
    </source>
</evidence>
<keyword evidence="8" id="KW-1185">Reference proteome</keyword>
<dbReference type="KEGG" id="tut:107360620"/>
<dbReference type="AlphaFoldDB" id="T1K5V5"/>
<dbReference type="HOGENOM" id="CLU_061887_2_0_1"/>
<dbReference type="Proteomes" id="UP000015104">
    <property type="component" value="Unassembled WGS sequence"/>
</dbReference>
<evidence type="ECO:0000256" key="2">
    <source>
        <dbReference type="ARBA" id="ARBA00008105"/>
    </source>
</evidence>
<proteinExistence type="inferred from homology"/>
<feature type="region of interest" description="Disordered" evidence="6">
    <location>
        <begin position="1"/>
        <end position="26"/>
    </location>
</feature>
<feature type="region of interest" description="Disordered" evidence="6">
    <location>
        <begin position="148"/>
        <end position="172"/>
    </location>
</feature>
<comment type="function">
    <text evidence="5">Involved in nucleolar processing of pre-18S ribosomal RNA.</text>
</comment>
<dbReference type="InterPro" id="IPR007144">
    <property type="entry name" value="SSU_processome_Utp11"/>
</dbReference>
<gene>
    <name evidence="7" type="primary">107360620</name>
</gene>
<dbReference type="PANTHER" id="PTHR12838:SF0">
    <property type="entry name" value="U3 SMALL NUCLEOLAR RNA-ASSOCIATED PROTEIN 11-RELATED"/>
    <property type="match status" value="1"/>
</dbReference>
<evidence type="ECO:0000256" key="6">
    <source>
        <dbReference type="SAM" id="MobiDB-lite"/>
    </source>
</evidence>
<keyword evidence="4 5" id="KW-0539">Nucleus</keyword>
<dbReference type="STRING" id="32264.T1K5V5"/>
<dbReference type="EMBL" id="CAEY01001591">
    <property type="status" value="NOT_ANNOTATED_CDS"/>
    <property type="molecule type" value="Genomic_DNA"/>
</dbReference>
<feature type="compositionally biased region" description="Polar residues" evidence="6">
    <location>
        <begin position="1"/>
        <end position="10"/>
    </location>
</feature>
<dbReference type="EnsemblMetazoa" id="tetur05g07660.1">
    <property type="protein sequence ID" value="tetur05g07660.1"/>
    <property type="gene ID" value="tetur05g07660"/>
</dbReference>
<keyword evidence="3 5" id="KW-0698">rRNA processing</keyword>
<dbReference type="PANTHER" id="PTHR12838">
    <property type="entry name" value="U3 SMALL NUCLEOLAR RNA-ASSOCIATED PROTEIN 11"/>
    <property type="match status" value="1"/>
</dbReference>
<comment type="similarity">
    <text evidence="2 5">Belongs to the UTP11 family.</text>
</comment>
<sequence>MGSLAKTNKAFQRLHRERHQPDSRKKFGFLEKKKDYKTRALDHQKKVNTIKLLKEKVANKNPNEFYFHMMNSQLVDGKHFEKRKDTENVKEIEDKNIKFLNWRRGIELKKIEKLQSQLHFIDVDDKPANKRIIFKEEGPKRKLKAIEVKPGESSKPSQSNDSPKLDQLPINLPSKVNKKMLAKLAKDKNKAYTRLMNEIEKEKLLRNLIEKRDFKLQKPRKSKMDKFNEID</sequence>
<dbReference type="OrthoDB" id="29058at2759"/>
<evidence type="ECO:0000256" key="5">
    <source>
        <dbReference type="PIRNR" id="PIRNR015952"/>
    </source>
</evidence>
<dbReference type="GO" id="GO:0006364">
    <property type="term" value="P:rRNA processing"/>
    <property type="evidence" value="ECO:0007669"/>
    <property type="project" value="UniProtKB-UniRule"/>
</dbReference>
<evidence type="ECO:0000256" key="3">
    <source>
        <dbReference type="ARBA" id="ARBA00022552"/>
    </source>
</evidence>
<name>T1K5V5_TETUR</name>
<dbReference type="PIRSF" id="PIRSF015952">
    <property type="entry name" value="U3snoRNP11"/>
    <property type="match status" value="1"/>
</dbReference>
<reference evidence="8" key="1">
    <citation type="submission" date="2011-08" db="EMBL/GenBank/DDBJ databases">
        <authorList>
            <person name="Rombauts S."/>
        </authorList>
    </citation>
    <scope>NUCLEOTIDE SEQUENCE</scope>
    <source>
        <strain evidence="8">London</strain>
    </source>
</reference>
<comment type="subcellular location">
    <subcellularLocation>
        <location evidence="1 5">Nucleus</location>
        <location evidence="1 5">Nucleolus</location>
    </subcellularLocation>
</comment>
<protein>
    <recommendedName>
        <fullName evidence="5">U3 small nucleolar RNA-associated protein 11</fullName>
        <shortName evidence="5">U3 snoRNA-associated protein 11</shortName>
    </recommendedName>
</protein>
<dbReference type="OMA" id="NGHTFYL"/>
<evidence type="ECO:0000313" key="7">
    <source>
        <dbReference type="EnsemblMetazoa" id="tetur05g07660.1"/>
    </source>
</evidence>
<dbReference type="eggNOG" id="KOG3237">
    <property type="taxonomic scope" value="Eukaryota"/>
</dbReference>
<accession>T1K5V5</accession>
<dbReference type="Pfam" id="PF03998">
    <property type="entry name" value="Utp11"/>
    <property type="match status" value="1"/>
</dbReference>
<organism evidence="7 8">
    <name type="scientific">Tetranychus urticae</name>
    <name type="common">Two-spotted spider mite</name>
    <dbReference type="NCBI Taxonomy" id="32264"/>
    <lineage>
        <taxon>Eukaryota</taxon>
        <taxon>Metazoa</taxon>
        <taxon>Ecdysozoa</taxon>
        <taxon>Arthropoda</taxon>
        <taxon>Chelicerata</taxon>
        <taxon>Arachnida</taxon>
        <taxon>Acari</taxon>
        <taxon>Acariformes</taxon>
        <taxon>Trombidiformes</taxon>
        <taxon>Prostigmata</taxon>
        <taxon>Eleutherengona</taxon>
        <taxon>Raphignathae</taxon>
        <taxon>Tetranychoidea</taxon>
        <taxon>Tetranychidae</taxon>
        <taxon>Tetranychus</taxon>
    </lineage>
</organism>
<evidence type="ECO:0000256" key="1">
    <source>
        <dbReference type="ARBA" id="ARBA00004604"/>
    </source>
</evidence>
<dbReference type="GO" id="GO:0032040">
    <property type="term" value="C:small-subunit processome"/>
    <property type="evidence" value="ECO:0007669"/>
    <property type="project" value="UniProtKB-UniRule"/>
</dbReference>
<evidence type="ECO:0000256" key="4">
    <source>
        <dbReference type="ARBA" id="ARBA00023242"/>
    </source>
</evidence>
<comment type="subunit">
    <text evidence="5">Component of the ribosomal small subunit (SSU) processome.</text>
</comment>
<reference evidence="7" key="2">
    <citation type="submission" date="2015-06" db="UniProtKB">
        <authorList>
            <consortium name="EnsemblMetazoa"/>
        </authorList>
    </citation>
    <scope>IDENTIFICATION</scope>
</reference>